<sequence length="332" mass="37668">MNFSSYPPLFRPHHNGQSHSVEQNSFEFDLAPSARLPVIDFEALDRAHLSEVCREWGMLRLTNHGVPAELLSQLHDHASELFSCDFESKEGIVPTAPMLYFWGNPALTMSANAHHKAPPSNNHHNWLEGLNVSLNNISHSHYQDPLLESFRCLLEEYGRHQTRLAKAIFGAMAEDLGFSQPKSISYLSPATGIIRVYRYLRCPGQRWGIPDHTDSSVLSIIHQDQVGGLQVLKNNQWLDVGPIHDTLIVNLGDMMQAMSDDKYVSVRHRVKVNRARERVSIGYFVFPAEDGVIEASNYEPFTYADFKARNELDLKIHGAKIGLPRFRKEQSI</sequence>
<comment type="caution">
    <text evidence="5">The sequence shown here is derived from an EMBL/GenBank/DDBJ whole genome shotgun (WGS) entry which is preliminary data.</text>
</comment>
<accession>A0A8X8Y9C9</accession>
<dbReference type="PRINTS" id="PR00682">
    <property type="entry name" value="IPNSYNTHASE"/>
</dbReference>
<dbReference type="PANTHER" id="PTHR47990">
    <property type="entry name" value="2-OXOGLUTARATE (2OG) AND FE(II)-DEPENDENT OXYGENASE SUPERFAMILY PROTEIN-RELATED"/>
    <property type="match status" value="1"/>
</dbReference>
<dbReference type="Proteomes" id="UP000298416">
    <property type="component" value="Unassembled WGS sequence"/>
</dbReference>
<dbReference type="Pfam" id="PF14226">
    <property type="entry name" value="DIOX_N"/>
    <property type="match status" value="1"/>
</dbReference>
<keyword evidence="6" id="KW-1185">Reference proteome</keyword>
<dbReference type="InterPro" id="IPR026992">
    <property type="entry name" value="DIOX_N"/>
</dbReference>
<reference evidence="5" key="1">
    <citation type="submission" date="2018-01" db="EMBL/GenBank/DDBJ databases">
        <authorList>
            <person name="Mao J.F."/>
        </authorList>
    </citation>
    <scope>NUCLEOTIDE SEQUENCE</scope>
    <source>
        <strain evidence="5">Huo1</strain>
        <tissue evidence="5">Leaf</tissue>
    </source>
</reference>
<proteinExistence type="inferred from homology"/>
<name>A0A8X8Y9C9_SALSN</name>
<evidence type="ECO:0000256" key="1">
    <source>
        <dbReference type="ARBA" id="ARBA00022723"/>
    </source>
</evidence>
<gene>
    <name evidence="5" type="ORF">SASPL_112102</name>
</gene>
<protein>
    <recommendedName>
        <fullName evidence="4">Fe2OG dioxygenase domain-containing protein</fullName>
    </recommendedName>
</protein>
<dbReference type="SUPFAM" id="SSF51197">
    <property type="entry name" value="Clavaminate synthase-like"/>
    <property type="match status" value="1"/>
</dbReference>
<keyword evidence="2 3" id="KW-0408">Iron</keyword>
<dbReference type="InterPro" id="IPR050231">
    <property type="entry name" value="Iron_ascorbate_oxido_reductase"/>
</dbReference>
<dbReference type="GO" id="GO:0009805">
    <property type="term" value="P:coumarin biosynthetic process"/>
    <property type="evidence" value="ECO:0007669"/>
    <property type="project" value="UniProtKB-ARBA"/>
</dbReference>
<dbReference type="AlphaFoldDB" id="A0A8X8Y9C9"/>
<dbReference type="InterPro" id="IPR005123">
    <property type="entry name" value="Oxoglu/Fe-dep_dioxygenase_dom"/>
</dbReference>
<evidence type="ECO:0000256" key="3">
    <source>
        <dbReference type="RuleBase" id="RU003682"/>
    </source>
</evidence>
<dbReference type="InterPro" id="IPR044861">
    <property type="entry name" value="IPNS-like_FE2OG_OXY"/>
</dbReference>
<dbReference type="Gene3D" id="2.60.120.330">
    <property type="entry name" value="B-lactam Antibiotic, Isopenicillin N Synthase, Chain"/>
    <property type="match status" value="1"/>
</dbReference>
<dbReference type="GO" id="GO:0016706">
    <property type="term" value="F:2-oxoglutarate-dependent dioxygenase activity"/>
    <property type="evidence" value="ECO:0007669"/>
    <property type="project" value="UniProtKB-ARBA"/>
</dbReference>
<dbReference type="InterPro" id="IPR027443">
    <property type="entry name" value="IPNS-like_sf"/>
</dbReference>
<evidence type="ECO:0000259" key="4">
    <source>
        <dbReference type="PROSITE" id="PS51471"/>
    </source>
</evidence>
<evidence type="ECO:0000256" key="2">
    <source>
        <dbReference type="ARBA" id="ARBA00023004"/>
    </source>
</evidence>
<keyword evidence="1 3" id="KW-0479">Metal-binding</keyword>
<dbReference type="GO" id="GO:0002238">
    <property type="term" value="P:response to molecule of fungal origin"/>
    <property type="evidence" value="ECO:0007669"/>
    <property type="project" value="UniProtKB-ARBA"/>
</dbReference>
<dbReference type="Pfam" id="PF03171">
    <property type="entry name" value="2OG-FeII_Oxy"/>
    <property type="match status" value="1"/>
</dbReference>
<organism evidence="5">
    <name type="scientific">Salvia splendens</name>
    <name type="common">Scarlet sage</name>
    <dbReference type="NCBI Taxonomy" id="180675"/>
    <lineage>
        <taxon>Eukaryota</taxon>
        <taxon>Viridiplantae</taxon>
        <taxon>Streptophyta</taxon>
        <taxon>Embryophyta</taxon>
        <taxon>Tracheophyta</taxon>
        <taxon>Spermatophyta</taxon>
        <taxon>Magnoliopsida</taxon>
        <taxon>eudicotyledons</taxon>
        <taxon>Gunneridae</taxon>
        <taxon>Pentapetalae</taxon>
        <taxon>asterids</taxon>
        <taxon>lamiids</taxon>
        <taxon>Lamiales</taxon>
        <taxon>Lamiaceae</taxon>
        <taxon>Nepetoideae</taxon>
        <taxon>Mentheae</taxon>
        <taxon>Salviinae</taxon>
        <taxon>Salvia</taxon>
        <taxon>Salvia subgen. Calosphace</taxon>
        <taxon>core Calosphace</taxon>
    </lineage>
</organism>
<evidence type="ECO:0000313" key="5">
    <source>
        <dbReference type="EMBL" id="KAG6427855.1"/>
    </source>
</evidence>
<dbReference type="GO" id="GO:0046872">
    <property type="term" value="F:metal ion binding"/>
    <property type="evidence" value="ECO:0007669"/>
    <property type="project" value="UniProtKB-KW"/>
</dbReference>
<feature type="domain" description="Fe2OG dioxygenase" evidence="4">
    <location>
        <begin position="189"/>
        <end position="287"/>
    </location>
</feature>
<dbReference type="EMBL" id="PNBA02000004">
    <property type="protein sequence ID" value="KAG6427855.1"/>
    <property type="molecule type" value="Genomic_DNA"/>
</dbReference>
<dbReference type="OrthoDB" id="288590at2759"/>
<keyword evidence="3" id="KW-0560">Oxidoreductase</keyword>
<evidence type="ECO:0000313" key="6">
    <source>
        <dbReference type="Proteomes" id="UP000298416"/>
    </source>
</evidence>
<reference evidence="5" key="2">
    <citation type="submission" date="2020-08" db="EMBL/GenBank/DDBJ databases">
        <title>Plant Genome Project.</title>
        <authorList>
            <person name="Zhang R.-G."/>
        </authorList>
    </citation>
    <scope>NUCLEOTIDE SEQUENCE</scope>
    <source>
        <strain evidence="5">Huo1</strain>
        <tissue evidence="5">Leaf</tissue>
    </source>
</reference>
<comment type="similarity">
    <text evidence="3">Belongs to the iron/ascorbate-dependent oxidoreductase family.</text>
</comment>
<dbReference type="PROSITE" id="PS51471">
    <property type="entry name" value="FE2OG_OXY"/>
    <property type="match status" value="1"/>
</dbReference>